<evidence type="ECO:0000313" key="1">
    <source>
        <dbReference type="EMBL" id="EQC26872.1"/>
    </source>
</evidence>
<protein>
    <submittedName>
        <fullName evidence="1">Uncharacterized protein</fullName>
    </submittedName>
</protein>
<accession>T0RBE5</accession>
<proteinExistence type="predicted"/>
<gene>
    <name evidence="1" type="ORF">SDRG_15295</name>
</gene>
<dbReference type="Proteomes" id="UP000030762">
    <property type="component" value="Unassembled WGS sequence"/>
</dbReference>
<evidence type="ECO:0000313" key="2">
    <source>
        <dbReference type="Proteomes" id="UP000030762"/>
    </source>
</evidence>
<dbReference type="AlphaFoldDB" id="T0RBE5"/>
<reference evidence="1 2" key="1">
    <citation type="submission" date="2012-04" db="EMBL/GenBank/DDBJ databases">
        <title>The Genome Sequence of Saprolegnia declina VS20.</title>
        <authorList>
            <consortium name="The Broad Institute Genome Sequencing Platform"/>
            <person name="Russ C."/>
            <person name="Nusbaum C."/>
            <person name="Tyler B."/>
            <person name="van West P."/>
            <person name="Dieguez-Uribeondo J."/>
            <person name="de Bruijn I."/>
            <person name="Tripathy S."/>
            <person name="Jiang R."/>
            <person name="Young S.K."/>
            <person name="Zeng Q."/>
            <person name="Gargeya S."/>
            <person name="Fitzgerald M."/>
            <person name="Haas B."/>
            <person name="Abouelleil A."/>
            <person name="Alvarado L."/>
            <person name="Arachchi H.M."/>
            <person name="Berlin A."/>
            <person name="Chapman S.B."/>
            <person name="Goldberg J."/>
            <person name="Griggs A."/>
            <person name="Gujja S."/>
            <person name="Hansen M."/>
            <person name="Howarth C."/>
            <person name="Imamovic A."/>
            <person name="Larimer J."/>
            <person name="McCowen C."/>
            <person name="Montmayeur A."/>
            <person name="Murphy C."/>
            <person name="Neiman D."/>
            <person name="Pearson M."/>
            <person name="Priest M."/>
            <person name="Roberts A."/>
            <person name="Saif S."/>
            <person name="Shea T."/>
            <person name="Sisk P."/>
            <person name="Sykes S."/>
            <person name="Wortman J."/>
            <person name="Nusbaum C."/>
            <person name="Birren B."/>
        </authorList>
    </citation>
    <scope>NUCLEOTIDE SEQUENCE [LARGE SCALE GENOMIC DNA]</scope>
    <source>
        <strain evidence="1 2">VS20</strain>
    </source>
</reference>
<sequence>MTTPATFVPMSCVITEAGLLAAIHEFKRREANGEDDGDLLIARNVLLLRWIDSYQSRGAVFRATYEAAFITKTTRGDVYIAKAHSNVNSMAMGSLQRAFDVALMGMPLKNIRSVDFTYGGHFRTPDLSIKLTHRVRDDPCSHLPRGIVEVLVPTNTSFSRYHADTLTFFDVCPPLQTVLTLVLYPLRDVEAGDVDHLAGEMPALALLYRRLASGVTITDAVSCGNSPLYDDVYLPGGVRGLLRDEVAAMAAELPLVVERQPWNHGPFVTLYGDDLYRAADGVEYPKDAPADHPNCRVHLATTIAAAIEQHSWEAAHRNSLAAQAAAQVADVPMVRCVRPRHH</sequence>
<dbReference type="InParanoid" id="T0RBE5"/>
<dbReference type="VEuPathDB" id="FungiDB:SDRG_15295"/>
<organism evidence="1 2">
    <name type="scientific">Saprolegnia diclina (strain VS20)</name>
    <dbReference type="NCBI Taxonomy" id="1156394"/>
    <lineage>
        <taxon>Eukaryota</taxon>
        <taxon>Sar</taxon>
        <taxon>Stramenopiles</taxon>
        <taxon>Oomycota</taxon>
        <taxon>Saprolegniomycetes</taxon>
        <taxon>Saprolegniales</taxon>
        <taxon>Saprolegniaceae</taxon>
        <taxon>Saprolegnia</taxon>
    </lineage>
</organism>
<name>T0RBE5_SAPDV</name>
<dbReference type="RefSeq" id="XP_008619685.1">
    <property type="nucleotide sequence ID" value="XM_008621463.1"/>
</dbReference>
<dbReference type="GeneID" id="19956022"/>
<dbReference type="EMBL" id="JH767219">
    <property type="protein sequence ID" value="EQC26872.1"/>
    <property type="molecule type" value="Genomic_DNA"/>
</dbReference>
<keyword evidence="2" id="KW-1185">Reference proteome</keyword>